<name>A0AAN9Y3B1_9HEMI</name>
<dbReference type="CDD" id="cd01873">
    <property type="entry name" value="RhoBTB"/>
    <property type="match status" value="1"/>
</dbReference>
<dbReference type="InterPro" id="IPR003578">
    <property type="entry name" value="Small_GTPase_Rho"/>
</dbReference>
<keyword evidence="3" id="KW-0342">GTP-binding</keyword>
<feature type="domain" description="BTB" evidence="5">
    <location>
        <begin position="504"/>
        <end position="571"/>
    </location>
</feature>
<dbReference type="GO" id="GO:0005525">
    <property type="term" value="F:GTP binding"/>
    <property type="evidence" value="ECO:0007669"/>
    <property type="project" value="UniProtKB-KW"/>
</dbReference>
<dbReference type="InterPro" id="IPR027417">
    <property type="entry name" value="P-loop_NTPase"/>
</dbReference>
<dbReference type="Gene3D" id="3.30.710.10">
    <property type="entry name" value="Potassium Channel Kv1.1, Chain A"/>
    <property type="match status" value="2"/>
</dbReference>
<dbReference type="InterPro" id="IPR011333">
    <property type="entry name" value="SKP1/BTB/POZ_sf"/>
</dbReference>
<dbReference type="GO" id="GO:0007264">
    <property type="term" value="P:small GTPase-mediated signal transduction"/>
    <property type="evidence" value="ECO:0007669"/>
    <property type="project" value="InterPro"/>
</dbReference>
<organism evidence="6 7">
    <name type="scientific">Parthenolecanium corni</name>
    <dbReference type="NCBI Taxonomy" id="536013"/>
    <lineage>
        <taxon>Eukaryota</taxon>
        <taxon>Metazoa</taxon>
        <taxon>Ecdysozoa</taxon>
        <taxon>Arthropoda</taxon>
        <taxon>Hexapoda</taxon>
        <taxon>Insecta</taxon>
        <taxon>Pterygota</taxon>
        <taxon>Neoptera</taxon>
        <taxon>Paraneoptera</taxon>
        <taxon>Hemiptera</taxon>
        <taxon>Sternorrhyncha</taxon>
        <taxon>Coccoidea</taxon>
        <taxon>Coccidae</taxon>
        <taxon>Parthenolecanium</taxon>
    </lineage>
</organism>
<gene>
    <name evidence="6" type="ORF">V9T40_014131</name>
</gene>
<dbReference type="SMART" id="SM00174">
    <property type="entry name" value="RHO"/>
    <property type="match status" value="1"/>
</dbReference>
<dbReference type="InterPro" id="IPR000210">
    <property type="entry name" value="BTB/POZ_dom"/>
</dbReference>
<dbReference type="SMART" id="SM00173">
    <property type="entry name" value="RAS"/>
    <property type="match status" value="1"/>
</dbReference>
<dbReference type="CDD" id="cd18186">
    <property type="entry name" value="BTB_POZ_ZBTB_KLHL-like"/>
    <property type="match status" value="1"/>
</dbReference>
<protein>
    <recommendedName>
        <fullName evidence="5">BTB domain-containing protein</fullName>
    </recommendedName>
</protein>
<dbReference type="SMART" id="SM00225">
    <property type="entry name" value="BTB"/>
    <property type="match status" value="2"/>
</dbReference>
<evidence type="ECO:0000259" key="5">
    <source>
        <dbReference type="PROSITE" id="PS50097"/>
    </source>
</evidence>
<keyword evidence="7" id="KW-1185">Reference proteome</keyword>
<feature type="compositionally biased region" description="Polar residues" evidence="4">
    <location>
        <begin position="341"/>
        <end position="362"/>
    </location>
</feature>
<dbReference type="PANTHER" id="PTHR24072">
    <property type="entry name" value="RHO FAMILY GTPASE"/>
    <property type="match status" value="1"/>
</dbReference>
<keyword evidence="1" id="KW-0677">Repeat</keyword>
<dbReference type="GO" id="GO:0035099">
    <property type="term" value="P:hemocyte migration"/>
    <property type="evidence" value="ECO:0007669"/>
    <property type="project" value="UniProtKB-ARBA"/>
</dbReference>
<evidence type="ECO:0000313" key="6">
    <source>
        <dbReference type="EMBL" id="KAK7582686.1"/>
    </source>
</evidence>
<feature type="region of interest" description="Disordered" evidence="4">
    <location>
        <begin position="340"/>
        <end position="362"/>
    </location>
</feature>
<keyword evidence="2" id="KW-0547">Nucleotide-binding</keyword>
<sequence length="734" mass="84532">MVMIDNEQPHQELVKCVVVGDTAVGKTRLICARACNKRVLLTQLLNTHVPTVWAIDQYRMCKDVLERSWEEVDGVNVSLRLWDTFGDHEKDRRFAYGRSDVVILCFSLSNRISLRNCKAMWFPEIRQFCPQTPVLLVGCKNDLRFMYRDETYQRFFRDKSPFIRPVRKNDLVMPDEARVVAREFGIHYYETSVLTYYGVNEVFENAIRAALISRRRQRFWMTNLKKVQRPLLQSPYCPPKPMPPPVQIQSSIFEENISWLWKTKMNADVVLVAGNVAFFAHKFMLAAASSLFHSIFVDEAERIAILAPATSSSHSSLASTFGEAALAEFEGNTELLVDCENSPQSSFQSNEKSSDQVLPTSTEQPNAKTFIIKSDLRHAAYSSVLTEFGVTEDTLFDLNSRTMDEDEMGCDSSIRTTVTLSEKISPMAMTESLRFLYTCTIDPNFKSFQELKEVAQLLELNELSFYIDNFKGKDEFVNSELKQRVQMDFRDRLTKICVDDNAFTDIIFQLEDGAFAAHRALLSARCDVMRAMFSGNFKERSAKIVYFPGVQADTFHHLLMFLYTDNIEPISSTRCLDLIELANRLCLTRLINLVEKHVIEELSRFAATENADVIQPCLRLLETCKLHNADQLADWCMIYLCVNYNKLCKMSPKLLKNLHPENQDYLMEHRWPPVWYLKDSDYYTRRISEKQKEDKPIFKRGTSSSRCLCFGSNNSAKPSPVHSETPITVTWKIS</sequence>
<evidence type="ECO:0000256" key="2">
    <source>
        <dbReference type="ARBA" id="ARBA00022741"/>
    </source>
</evidence>
<dbReference type="PROSITE" id="PS51419">
    <property type="entry name" value="RAB"/>
    <property type="match status" value="1"/>
</dbReference>
<proteinExistence type="predicted"/>
<dbReference type="PROSITE" id="PS50097">
    <property type="entry name" value="BTB"/>
    <property type="match status" value="2"/>
</dbReference>
<evidence type="ECO:0000313" key="7">
    <source>
        <dbReference type="Proteomes" id="UP001367676"/>
    </source>
</evidence>
<dbReference type="SUPFAM" id="SSF52540">
    <property type="entry name" value="P-loop containing nucleoside triphosphate hydrolases"/>
    <property type="match status" value="1"/>
</dbReference>
<dbReference type="FunFam" id="3.40.50.300:FF:000177">
    <property type="entry name" value="Rho-related BTB domain-containing protein 2"/>
    <property type="match status" value="1"/>
</dbReference>
<accession>A0AAN9Y3B1</accession>
<dbReference type="GO" id="GO:0010008">
    <property type="term" value="C:endosome membrane"/>
    <property type="evidence" value="ECO:0007669"/>
    <property type="project" value="UniProtKB-ARBA"/>
</dbReference>
<dbReference type="AlphaFoldDB" id="A0AAN9Y3B1"/>
<dbReference type="PRINTS" id="PR00449">
    <property type="entry name" value="RASTRNSFRMNG"/>
</dbReference>
<dbReference type="Proteomes" id="UP001367676">
    <property type="component" value="Unassembled WGS sequence"/>
</dbReference>
<feature type="domain" description="BTB" evidence="5">
    <location>
        <begin position="267"/>
        <end position="299"/>
    </location>
</feature>
<dbReference type="InterPro" id="IPR001806">
    <property type="entry name" value="Small_GTPase"/>
</dbReference>
<dbReference type="GO" id="GO:0022412">
    <property type="term" value="P:cellular process involved in reproduction in multicellular organism"/>
    <property type="evidence" value="ECO:0007669"/>
    <property type="project" value="UniProtKB-ARBA"/>
</dbReference>
<dbReference type="GO" id="GO:0003006">
    <property type="term" value="P:developmental process involved in reproduction"/>
    <property type="evidence" value="ECO:0007669"/>
    <property type="project" value="UniProtKB-ARBA"/>
</dbReference>
<dbReference type="FunFam" id="3.30.710.10:FF:000014">
    <property type="entry name" value="Rho-related BTB domain-containing protein 2 isoform 1"/>
    <property type="match status" value="1"/>
</dbReference>
<dbReference type="Pfam" id="PF00651">
    <property type="entry name" value="BTB"/>
    <property type="match status" value="2"/>
</dbReference>
<dbReference type="SUPFAM" id="SSF54695">
    <property type="entry name" value="POZ domain"/>
    <property type="match status" value="2"/>
</dbReference>
<reference evidence="6 7" key="1">
    <citation type="submission" date="2024-03" db="EMBL/GenBank/DDBJ databases">
        <title>Adaptation during the transition from Ophiocordyceps entomopathogen to insect associate is accompanied by gene loss and intensified selection.</title>
        <authorList>
            <person name="Ward C.M."/>
            <person name="Onetto C.A."/>
            <person name="Borneman A.R."/>
        </authorList>
    </citation>
    <scope>NUCLEOTIDE SEQUENCE [LARGE SCALE GENOMIC DNA]</scope>
    <source>
        <strain evidence="6">AWRI1</strain>
        <tissue evidence="6">Single Adult Female</tissue>
    </source>
</reference>
<dbReference type="SMART" id="SM00175">
    <property type="entry name" value="RAB"/>
    <property type="match status" value="1"/>
</dbReference>
<dbReference type="PROSITE" id="PS51420">
    <property type="entry name" value="RHO"/>
    <property type="match status" value="1"/>
</dbReference>
<dbReference type="GO" id="GO:0001667">
    <property type="term" value="P:ameboidal-type cell migration"/>
    <property type="evidence" value="ECO:0007669"/>
    <property type="project" value="UniProtKB-ARBA"/>
</dbReference>
<evidence type="ECO:0000256" key="3">
    <source>
        <dbReference type="ARBA" id="ARBA00023134"/>
    </source>
</evidence>
<evidence type="ECO:0000256" key="1">
    <source>
        <dbReference type="ARBA" id="ARBA00022737"/>
    </source>
</evidence>
<dbReference type="Pfam" id="PF00071">
    <property type="entry name" value="Ras"/>
    <property type="match status" value="1"/>
</dbReference>
<evidence type="ECO:0000256" key="4">
    <source>
        <dbReference type="SAM" id="MobiDB-lite"/>
    </source>
</evidence>
<dbReference type="PROSITE" id="PS51421">
    <property type="entry name" value="RAS"/>
    <property type="match status" value="1"/>
</dbReference>
<dbReference type="EMBL" id="JBBCAQ010000033">
    <property type="protein sequence ID" value="KAK7582686.1"/>
    <property type="molecule type" value="Genomic_DNA"/>
</dbReference>
<comment type="caution">
    <text evidence="6">The sequence shown here is derived from an EMBL/GenBank/DDBJ whole genome shotgun (WGS) entry which is preliminary data.</text>
</comment>
<dbReference type="GO" id="GO:0035006">
    <property type="term" value="P:melanization defense response"/>
    <property type="evidence" value="ECO:0007669"/>
    <property type="project" value="UniProtKB-ARBA"/>
</dbReference>
<dbReference type="Gene3D" id="3.40.50.300">
    <property type="entry name" value="P-loop containing nucleotide triphosphate hydrolases"/>
    <property type="match status" value="1"/>
</dbReference>
<dbReference type="GO" id="GO:0003924">
    <property type="term" value="F:GTPase activity"/>
    <property type="evidence" value="ECO:0007669"/>
    <property type="project" value="InterPro"/>
</dbReference>